<name>A0A448XRF5_9PLAT</name>
<evidence type="ECO:0000313" key="2">
    <source>
        <dbReference type="EMBL" id="VEL43040.1"/>
    </source>
</evidence>
<comment type="caution">
    <text evidence="2">The sequence shown here is derived from an EMBL/GenBank/DDBJ whole genome shotgun (WGS) entry which is preliminary data.</text>
</comment>
<feature type="transmembrane region" description="Helical" evidence="1">
    <location>
        <begin position="121"/>
        <end position="142"/>
    </location>
</feature>
<keyword evidence="1" id="KW-0472">Membrane</keyword>
<evidence type="ECO:0000256" key="1">
    <source>
        <dbReference type="SAM" id="Phobius"/>
    </source>
</evidence>
<gene>
    <name evidence="2" type="ORF">PXEA_LOCUS36480</name>
</gene>
<organism evidence="2 3">
    <name type="scientific">Protopolystoma xenopodis</name>
    <dbReference type="NCBI Taxonomy" id="117903"/>
    <lineage>
        <taxon>Eukaryota</taxon>
        <taxon>Metazoa</taxon>
        <taxon>Spiralia</taxon>
        <taxon>Lophotrochozoa</taxon>
        <taxon>Platyhelminthes</taxon>
        <taxon>Monogenea</taxon>
        <taxon>Polyopisthocotylea</taxon>
        <taxon>Polystomatidea</taxon>
        <taxon>Polystomatidae</taxon>
        <taxon>Protopolystoma</taxon>
    </lineage>
</organism>
<dbReference type="AlphaFoldDB" id="A0A448XRF5"/>
<dbReference type="EMBL" id="CAAALY010278376">
    <property type="protein sequence ID" value="VEL43040.1"/>
    <property type="molecule type" value="Genomic_DNA"/>
</dbReference>
<reference evidence="2" key="1">
    <citation type="submission" date="2018-11" db="EMBL/GenBank/DDBJ databases">
        <authorList>
            <consortium name="Pathogen Informatics"/>
        </authorList>
    </citation>
    <scope>NUCLEOTIDE SEQUENCE</scope>
</reference>
<protein>
    <submittedName>
        <fullName evidence="2">Uncharacterized protein</fullName>
    </submittedName>
</protein>
<evidence type="ECO:0000313" key="3">
    <source>
        <dbReference type="Proteomes" id="UP000784294"/>
    </source>
</evidence>
<keyword evidence="1" id="KW-1133">Transmembrane helix</keyword>
<dbReference type="Proteomes" id="UP000784294">
    <property type="component" value="Unassembled WGS sequence"/>
</dbReference>
<proteinExistence type="predicted"/>
<sequence>MSTCKLAVRAAGLHVCGTGLIRSLGQTLERRSRAFSVHTRTGMDCGGPAGDRVGPSEVEVSLNFLHVEAAAIQGARKRRQSEDTIDLPIRQVDSESGLVDTRLIPSALGAYMGVLAKYLGYPRLFVCVLVPICVPSAGLLILSQNGRRAVMSSSRGDTDDELGNACSR</sequence>
<keyword evidence="3" id="KW-1185">Reference proteome</keyword>
<accession>A0A448XRF5</accession>
<keyword evidence="1" id="KW-0812">Transmembrane</keyword>